<dbReference type="RefSeq" id="WP_033519677.1">
    <property type="nucleotide sequence ID" value="NZ_CAUPKV010000009.1"/>
</dbReference>
<comment type="caution">
    <text evidence="1">The sequence shown here is derived from an EMBL/GenBank/DDBJ whole genome shotgun (WGS) entry which is preliminary data.</text>
</comment>
<protein>
    <submittedName>
        <fullName evidence="1">Major tail subunit</fullName>
    </submittedName>
</protein>
<organism evidence="1 2">
    <name type="scientific">Bifidobacterium scardovii</name>
    <dbReference type="NCBI Taxonomy" id="158787"/>
    <lineage>
        <taxon>Bacteria</taxon>
        <taxon>Bacillati</taxon>
        <taxon>Actinomycetota</taxon>
        <taxon>Actinomycetes</taxon>
        <taxon>Bifidobacteriales</taxon>
        <taxon>Bifidobacteriaceae</taxon>
        <taxon>Bifidobacterium</taxon>
    </lineage>
</organism>
<name>A0A087DI33_9BIFI</name>
<dbReference type="Proteomes" id="UP000029033">
    <property type="component" value="Unassembled WGS sequence"/>
</dbReference>
<sequence length="211" mass="23656">MADLVSRLNDNNKNVRKWGTMAMLVADYGTPVPDKLWNDDGTPADFGAEFKMMGYVTTDGFKNSQSVDTSDTNMLQDIEPVRSDITSKTRTLQCVFGEMNAWVKALAHNIPVAQWPENKDGDWEYSDGEISDNPYYVIVLLGQDGIGDNAVYRVEIAYRSKVTDYGDRTSNRTDAEGEDRTFTCFRDPATGKSYYEATKAKKRDVGDGNRP</sequence>
<dbReference type="AlphaFoldDB" id="A0A087DI33"/>
<keyword evidence="2" id="KW-1185">Reference proteome</keyword>
<dbReference type="STRING" id="158787.BSCA_1001"/>
<gene>
    <name evidence="1" type="ORF">BSCA_1001</name>
</gene>
<dbReference type="OrthoDB" id="5147690at2"/>
<evidence type="ECO:0000313" key="2">
    <source>
        <dbReference type="Proteomes" id="UP000029033"/>
    </source>
</evidence>
<dbReference type="EMBL" id="JGZO01000004">
    <property type="protein sequence ID" value="KFI95183.1"/>
    <property type="molecule type" value="Genomic_DNA"/>
</dbReference>
<evidence type="ECO:0000313" key="1">
    <source>
        <dbReference type="EMBL" id="KFI95183.1"/>
    </source>
</evidence>
<accession>A0A087DI33</accession>
<proteinExistence type="predicted"/>
<dbReference type="GeneID" id="85165988"/>
<dbReference type="eggNOG" id="ENOG5033CG2">
    <property type="taxonomic scope" value="Bacteria"/>
</dbReference>
<reference evidence="1 2" key="1">
    <citation type="submission" date="2014-03" db="EMBL/GenBank/DDBJ databases">
        <title>Genomics of Bifidobacteria.</title>
        <authorList>
            <person name="Ventura M."/>
            <person name="Milani C."/>
            <person name="Lugli G.A."/>
        </authorList>
    </citation>
    <scope>NUCLEOTIDE SEQUENCE [LARGE SCALE GENOMIC DNA]</scope>
    <source>
        <strain evidence="1 2">LMG 21589</strain>
    </source>
</reference>